<dbReference type="EMBL" id="LR796235">
    <property type="protein sequence ID" value="CAB4130304.1"/>
    <property type="molecule type" value="Genomic_DNA"/>
</dbReference>
<organism evidence="1">
    <name type="scientific">uncultured Caudovirales phage</name>
    <dbReference type="NCBI Taxonomy" id="2100421"/>
    <lineage>
        <taxon>Viruses</taxon>
        <taxon>Duplodnaviria</taxon>
        <taxon>Heunggongvirae</taxon>
        <taxon>Uroviricota</taxon>
        <taxon>Caudoviricetes</taxon>
        <taxon>Peduoviridae</taxon>
        <taxon>Maltschvirus</taxon>
        <taxon>Maltschvirus maltsch</taxon>
    </lineage>
</organism>
<accession>A0A6J5L7B2</accession>
<protein>
    <submittedName>
        <fullName evidence="1">Uncharacterized protein</fullName>
    </submittedName>
</protein>
<gene>
    <name evidence="1" type="ORF">UFOVP117_357</name>
</gene>
<reference evidence="1" key="1">
    <citation type="submission" date="2020-04" db="EMBL/GenBank/DDBJ databases">
        <authorList>
            <person name="Chiriac C."/>
            <person name="Salcher M."/>
            <person name="Ghai R."/>
            <person name="Kavagutti S V."/>
        </authorList>
    </citation>
    <scope>NUCLEOTIDE SEQUENCE</scope>
</reference>
<evidence type="ECO:0000313" key="1">
    <source>
        <dbReference type="EMBL" id="CAB4130304.1"/>
    </source>
</evidence>
<name>A0A6J5L7B2_9CAUD</name>
<sequence length="88" mass="10112">MLPILNENYYIDLEEINSLINIEPTEPISGETGQHISVVQYELIKIMIEVIMSEQEEVDEKLGAKSQLSIPFKLAFNTLLNNKTIKKY</sequence>
<proteinExistence type="predicted"/>